<name>A0AAD9NI25_9ANNE</name>
<evidence type="ECO:0000259" key="2">
    <source>
        <dbReference type="PROSITE" id="PS50090"/>
    </source>
</evidence>
<keyword evidence="4" id="KW-1185">Reference proteome</keyword>
<accession>A0AAD9NI25</accession>
<organism evidence="3 4">
    <name type="scientific">Paralvinella palmiformis</name>
    <dbReference type="NCBI Taxonomy" id="53620"/>
    <lineage>
        <taxon>Eukaryota</taxon>
        <taxon>Metazoa</taxon>
        <taxon>Spiralia</taxon>
        <taxon>Lophotrochozoa</taxon>
        <taxon>Annelida</taxon>
        <taxon>Polychaeta</taxon>
        <taxon>Sedentaria</taxon>
        <taxon>Canalipalpata</taxon>
        <taxon>Terebellida</taxon>
        <taxon>Terebelliformia</taxon>
        <taxon>Alvinellidae</taxon>
        <taxon>Paralvinella</taxon>
    </lineage>
</organism>
<dbReference type="InterPro" id="IPR011333">
    <property type="entry name" value="SKP1/BTB/POZ_sf"/>
</dbReference>
<dbReference type="Proteomes" id="UP001208570">
    <property type="component" value="Unassembled WGS sequence"/>
</dbReference>
<gene>
    <name evidence="3" type="ORF">LSH36_12g14021</name>
</gene>
<evidence type="ECO:0000256" key="1">
    <source>
        <dbReference type="SAM" id="MobiDB-lite"/>
    </source>
</evidence>
<feature type="region of interest" description="Disordered" evidence="1">
    <location>
        <begin position="86"/>
        <end position="127"/>
    </location>
</feature>
<protein>
    <recommendedName>
        <fullName evidence="2">Myb-like domain-containing protein</fullName>
    </recommendedName>
</protein>
<sequence>MATSSYSQLALDLMLKTLITSSGYTDVVEKKWTTISKIIPGTTPRQCQKRYEELLKEGIHSTSVTNYAFTMTRANSVPAAIKTIKAESEQNEKGSRPSSAKVKGSKHEKDLAPIKTSQRPDSGDQGPVMVIHVCDEAKNLKQDFHCPRDLLISEMKYFAEYLSTDAQRWEEVDISVHCDVQIFDWLMRHVKRDTREVTNPPKLEPTNVISILISSDFLKMDTLVQECVEFCHKNMSAIVATPCNMNCINDRLVGRITDLFNHNEADDIKDRKDKFKRCNICKKILTKNLETKLKCLQSRMVVDKFGRLCYHHIRDASWDVNNYLLELKGQLKTWRDVYWRLWGTINYAKCACCGEYFACTDLGQCRYHNEPPVYDTESGQSAKAAIGKYECCGVTVLRFDPTQPNKGCKLRDHVISLPSPNSAEALADPNFFEKQKIHDDLLNHRDAVCLPPKVNTIPIEGPEPNVFAEEEQLMGVKPKEGTKTLLDLNGFDDISKHDVLRKSRSYKRVTVDPQAILLDAPDFRIVQTFWFRKHQRRMNDIVSYLIKLRISPEKMEKLKQKEYAGGLFAKLESQWKTANIQPPRSNNPPFRNKPRLSQLVGK</sequence>
<proteinExistence type="predicted"/>
<feature type="compositionally biased region" description="Basic and acidic residues" evidence="1">
    <location>
        <begin position="86"/>
        <end position="95"/>
    </location>
</feature>
<evidence type="ECO:0000313" key="3">
    <source>
        <dbReference type="EMBL" id="KAK2169106.1"/>
    </source>
</evidence>
<dbReference type="Pfam" id="PF11822">
    <property type="entry name" value="BTB_SANBR"/>
    <property type="match status" value="1"/>
</dbReference>
<comment type="caution">
    <text evidence="3">The sequence shown here is derived from an EMBL/GenBank/DDBJ whole genome shotgun (WGS) entry which is preliminary data.</text>
</comment>
<dbReference type="InterPro" id="IPR001005">
    <property type="entry name" value="SANT/Myb"/>
</dbReference>
<dbReference type="PANTHER" id="PTHR20946">
    <property type="entry name" value="SANT AND BTB DOMAIN REGULATOR OF CLASS SWITCH RECOMBINATION"/>
    <property type="match status" value="1"/>
</dbReference>
<dbReference type="SUPFAM" id="SSF46689">
    <property type="entry name" value="Homeodomain-like"/>
    <property type="match status" value="1"/>
</dbReference>
<dbReference type="InterPro" id="IPR021777">
    <property type="entry name" value="SANBR_BTB"/>
</dbReference>
<dbReference type="Gene3D" id="3.30.710.10">
    <property type="entry name" value="Potassium Channel Kv1.1, Chain A"/>
    <property type="match status" value="1"/>
</dbReference>
<dbReference type="CDD" id="cd00167">
    <property type="entry name" value="SANT"/>
    <property type="match status" value="1"/>
</dbReference>
<dbReference type="PROSITE" id="PS50090">
    <property type="entry name" value="MYB_LIKE"/>
    <property type="match status" value="1"/>
</dbReference>
<evidence type="ECO:0000313" key="4">
    <source>
        <dbReference type="Proteomes" id="UP001208570"/>
    </source>
</evidence>
<dbReference type="InterPro" id="IPR009057">
    <property type="entry name" value="Homeodomain-like_sf"/>
</dbReference>
<reference evidence="3" key="1">
    <citation type="journal article" date="2023" name="Mol. Biol. Evol.">
        <title>Third-Generation Sequencing Reveals the Adaptive Role of the Epigenome in Three Deep-Sea Polychaetes.</title>
        <authorList>
            <person name="Perez M."/>
            <person name="Aroh O."/>
            <person name="Sun Y."/>
            <person name="Lan Y."/>
            <person name="Juniper S.K."/>
            <person name="Young C.R."/>
            <person name="Angers B."/>
            <person name="Qian P.Y."/>
        </authorList>
    </citation>
    <scope>NUCLEOTIDE SEQUENCE</scope>
    <source>
        <strain evidence="3">P08H-3</strain>
    </source>
</reference>
<dbReference type="AlphaFoldDB" id="A0AAD9NI25"/>
<feature type="region of interest" description="Disordered" evidence="1">
    <location>
        <begin position="578"/>
        <end position="602"/>
    </location>
</feature>
<feature type="domain" description="Myb-like" evidence="2">
    <location>
        <begin position="12"/>
        <end position="55"/>
    </location>
</feature>
<dbReference type="Gene3D" id="1.10.10.60">
    <property type="entry name" value="Homeodomain-like"/>
    <property type="match status" value="1"/>
</dbReference>
<feature type="compositionally biased region" description="Polar residues" evidence="1">
    <location>
        <begin position="578"/>
        <end position="589"/>
    </location>
</feature>
<dbReference type="InterPro" id="IPR045902">
    <property type="entry name" value="SANBR-like"/>
</dbReference>
<dbReference type="EMBL" id="JAODUP010000012">
    <property type="protein sequence ID" value="KAK2169106.1"/>
    <property type="molecule type" value="Genomic_DNA"/>
</dbReference>
<dbReference type="PANTHER" id="PTHR20946:SF0">
    <property type="entry name" value="SANT AND BTB DOMAIN REGULATOR OF CLASS SWITCH RECOMBINATION"/>
    <property type="match status" value="1"/>
</dbReference>